<gene>
    <name evidence="1" type="ORF">H4W81_009493</name>
</gene>
<dbReference type="EMBL" id="JADBEF010000002">
    <property type="protein sequence ID" value="MBE1566621.1"/>
    <property type="molecule type" value="Genomic_DNA"/>
</dbReference>
<protein>
    <recommendedName>
        <fullName evidence="3">RepB-like DNA primase domain-containing protein</fullName>
    </recommendedName>
</protein>
<accession>A0ABR9KXX7</accession>
<comment type="caution">
    <text evidence="1">The sequence shown here is derived from an EMBL/GenBank/DDBJ whole genome shotgun (WGS) entry which is preliminary data.</text>
</comment>
<evidence type="ECO:0000313" key="2">
    <source>
        <dbReference type="Proteomes" id="UP000661607"/>
    </source>
</evidence>
<evidence type="ECO:0000313" key="1">
    <source>
        <dbReference type="EMBL" id="MBE1566621.1"/>
    </source>
</evidence>
<dbReference type="Proteomes" id="UP000661607">
    <property type="component" value="Unassembled WGS sequence"/>
</dbReference>
<proteinExistence type="predicted"/>
<sequence>MPPFGVSNEGETGIAATNNFIPLPRHGESHSGQDTLTAARLWALFAPRLGAGDRVRVAKDGRNYWRRDERDLTTRLPAHVAAVFVYHHGMTNLLPADFDTGKAVAAGAPDPAALVEAEAADFAALVCSLGGECFSDVSPNGGRHVYVLWQKKVSYGETRRLGEALARRYVTFDPSPVQNCHEGLIRPPGAWHRRGGYQQLADDLDTALWVVDHPNGPEVWSGLVDALQPELEAAELPGWKLTQGNRTQSAKEPGPRAAEWAKDEQGEVWHPRADGPLPRLSPRLELIACTGRYDARQYGSPSEARQAVVAGALACGWRLADVAARMRAGDWPAFVAFYDRYKDNAERLKALRADWKNAHLWIAERESGREVHTRERTHRGVRHLEVEGVPVEVRPPTTDDEGIGELQKTRAWYSALVVAVRLGRWKGKKACTIRRVLLAMLKAAQLSRSTTIAFGVRHLALLACLDESTVAKTLKLLRQEADPFIDWVAEHRGERADVYRLIVPAAYAEAAAWRRWQAGRLGGIHPVFRVLGPAAAFVYEQLGTEPIRTVDLPYLCSLSDTTTDKGLKILGEFGMAERTPQGWVRGPVDPLVVADQLGVPELVAEIVKKYRKQRKEYKAFLKIVEALEPEFDTEDYSIPEEVLAALGPPAWVEHEPHGPP</sequence>
<name>A0ABR9KXX7_9ACTN</name>
<organism evidence="1 2">
    <name type="scientific">Nonomuraea africana</name>
    <dbReference type="NCBI Taxonomy" id="46171"/>
    <lineage>
        <taxon>Bacteria</taxon>
        <taxon>Bacillati</taxon>
        <taxon>Actinomycetota</taxon>
        <taxon>Actinomycetes</taxon>
        <taxon>Streptosporangiales</taxon>
        <taxon>Streptosporangiaceae</taxon>
        <taxon>Nonomuraea</taxon>
    </lineage>
</organism>
<reference evidence="1 2" key="1">
    <citation type="submission" date="2020-10" db="EMBL/GenBank/DDBJ databases">
        <title>Sequencing the genomes of 1000 actinobacteria strains.</title>
        <authorList>
            <person name="Klenk H.-P."/>
        </authorList>
    </citation>
    <scope>NUCLEOTIDE SEQUENCE [LARGE SCALE GENOMIC DNA]</scope>
    <source>
        <strain evidence="1 2">DSM 43748</strain>
    </source>
</reference>
<dbReference type="RefSeq" id="WP_192781620.1">
    <property type="nucleotide sequence ID" value="NZ_BAAASY010000032.1"/>
</dbReference>
<keyword evidence="2" id="KW-1185">Reference proteome</keyword>
<evidence type="ECO:0008006" key="3">
    <source>
        <dbReference type="Google" id="ProtNLM"/>
    </source>
</evidence>